<dbReference type="AlphaFoldDB" id="A0A085VHU2"/>
<evidence type="ECO:0000256" key="1">
    <source>
        <dbReference type="SAM" id="Coils"/>
    </source>
</evidence>
<sequence length="154" mass="17537">MKFEKEELKSRQESEAFAYAGRFDGYNAFAKREVTGALKAFNFATLQEGLEQYHSLLSQGYTQSAVFSEFIAGSLTFVLVKPENVQEIELKEEYKFVESEYRKEIDAYNEALIEAEVQKHLATEQRKREAEQAQAAIAHRGSVDRAVRDALGVK</sequence>
<protein>
    <submittedName>
        <fullName evidence="2">Uncharacterized protein</fullName>
    </submittedName>
</protein>
<evidence type="ECO:0000313" key="2">
    <source>
        <dbReference type="EMBL" id="KFE55005.1"/>
    </source>
</evidence>
<evidence type="ECO:0000313" key="3">
    <source>
        <dbReference type="Proteomes" id="UP000028643"/>
    </source>
</evidence>
<accession>A0A085VHU2</accession>
<dbReference type="EMBL" id="JPQT01000041">
    <property type="protein sequence ID" value="KFE55005.1"/>
    <property type="molecule type" value="Genomic_DNA"/>
</dbReference>
<name>A0A085VHU2_PSESX</name>
<reference evidence="2 3" key="1">
    <citation type="submission" date="2014-07" db="EMBL/GenBank/DDBJ databases">
        <title>Draft Genome Sequences of Environmental Pseudomonas syringae strains.</title>
        <authorList>
            <person name="Baltrus D.A."/>
            <person name="Berge O."/>
            <person name="Morris C."/>
        </authorList>
    </citation>
    <scope>NUCLEOTIDE SEQUENCE [LARGE SCALE GENOMIC DNA]</scope>
    <source>
        <strain evidence="2 3">CEB003</strain>
    </source>
</reference>
<feature type="coiled-coil region" evidence="1">
    <location>
        <begin position="98"/>
        <end position="125"/>
    </location>
</feature>
<keyword evidence="1" id="KW-0175">Coiled coil</keyword>
<gene>
    <name evidence="2" type="ORF">IV02_03005</name>
</gene>
<organism evidence="2 3">
    <name type="scientific">Pseudomonas syringae</name>
    <dbReference type="NCBI Taxonomy" id="317"/>
    <lineage>
        <taxon>Bacteria</taxon>
        <taxon>Pseudomonadati</taxon>
        <taxon>Pseudomonadota</taxon>
        <taxon>Gammaproteobacteria</taxon>
        <taxon>Pseudomonadales</taxon>
        <taxon>Pseudomonadaceae</taxon>
        <taxon>Pseudomonas</taxon>
    </lineage>
</organism>
<proteinExistence type="predicted"/>
<dbReference type="Proteomes" id="UP000028643">
    <property type="component" value="Unassembled WGS sequence"/>
</dbReference>
<dbReference type="PATRIC" id="fig|317.174.peg.607"/>
<comment type="caution">
    <text evidence="2">The sequence shown here is derived from an EMBL/GenBank/DDBJ whole genome shotgun (WGS) entry which is preliminary data.</text>
</comment>